<evidence type="ECO:0000313" key="2">
    <source>
        <dbReference type="EMBL" id="MDR6432147.1"/>
    </source>
</evidence>
<comment type="caution">
    <text evidence="2">The sequence shown here is derived from an EMBL/GenBank/DDBJ whole genome shotgun (WGS) entry which is preliminary data.</text>
</comment>
<protein>
    <submittedName>
        <fullName evidence="2">Uncharacterized protein</fullName>
    </submittedName>
</protein>
<dbReference type="EMBL" id="JAVDQT010000002">
    <property type="protein sequence ID" value="MDR6432147.1"/>
    <property type="molecule type" value="Genomic_DNA"/>
</dbReference>
<evidence type="ECO:0000256" key="1">
    <source>
        <dbReference type="SAM" id="SignalP"/>
    </source>
</evidence>
<reference evidence="2 3" key="1">
    <citation type="submission" date="2023-07" db="EMBL/GenBank/DDBJ databases">
        <title>Sorghum-associated microbial communities from plants grown in Nebraska, USA.</title>
        <authorList>
            <person name="Schachtman D."/>
        </authorList>
    </citation>
    <scope>NUCLEOTIDE SEQUENCE [LARGE SCALE GENOMIC DNA]</scope>
    <source>
        <strain evidence="2 3">DS1730</strain>
    </source>
</reference>
<dbReference type="RefSeq" id="WP_310011712.1">
    <property type="nucleotide sequence ID" value="NZ_JAVDQT010000002.1"/>
</dbReference>
<gene>
    <name evidence="2" type="ORF">J2782_001882</name>
</gene>
<keyword evidence="3" id="KW-1185">Reference proteome</keyword>
<organism evidence="2 3">
    <name type="scientific">Brucella pseudogrignonensis</name>
    <dbReference type="NCBI Taxonomy" id="419475"/>
    <lineage>
        <taxon>Bacteria</taxon>
        <taxon>Pseudomonadati</taxon>
        <taxon>Pseudomonadota</taxon>
        <taxon>Alphaproteobacteria</taxon>
        <taxon>Hyphomicrobiales</taxon>
        <taxon>Brucellaceae</taxon>
        <taxon>Brucella/Ochrobactrum group</taxon>
        <taxon>Brucella</taxon>
    </lineage>
</organism>
<sequence length="192" mass="21505">MPASKYIITVIVILSNAGVTFAQDMTKEDYINLSARSWKNFQCAYLHETATGLSIYGDPFKKRGYELGKEFFAAIDAGKLMPYQFTLQVPYEFTSTQRELSTDFDLGQIYSTAKNQIAGEVIVFNKDLPASFENFSQNDLKIDNEGTAKKAINKIKTENCDYDDLGLSQEIIANIKSAASRGPVNINKLLKR</sequence>
<proteinExistence type="predicted"/>
<dbReference type="Proteomes" id="UP001184614">
    <property type="component" value="Unassembled WGS sequence"/>
</dbReference>
<keyword evidence="1" id="KW-0732">Signal</keyword>
<feature type="signal peptide" evidence="1">
    <location>
        <begin position="1"/>
        <end position="22"/>
    </location>
</feature>
<name>A0ABU1M8G7_9HYPH</name>
<accession>A0ABU1M8G7</accession>
<feature type="chain" id="PRO_5045488648" evidence="1">
    <location>
        <begin position="23"/>
        <end position="192"/>
    </location>
</feature>
<evidence type="ECO:0000313" key="3">
    <source>
        <dbReference type="Proteomes" id="UP001184614"/>
    </source>
</evidence>